<dbReference type="InterPro" id="IPR027266">
    <property type="entry name" value="TrmE/GcvT-like"/>
</dbReference>
<evidence type="ECO:0000259" key="6">
    <source>
        <dbReference type="Pfam" id="PF25455"/>
    </source>
</evidence>
<dbReference type="InterPro" id="IPR045179">
    <property type="entry name" value="YgfZ/GcvT"/>
</dbReference>
<dbReference type="EMBL" id="JAGMUV010000002">
    <property type="protein sequence ID" value="KAH7170405.1"/>
    <property type="molecule type" value="Genomic_DNA"/>
</dbReference>
<evidence type="ECO:0000256" key="2">
    <source>
        <dbReference type="ARBA" id="ARBA00022946"/>
    </source>
</evidence>
<comment type="subcellular location">
    <subcellularLocation>
        <location evidence="1">Mitochondrion matrix</location>
    </subcellularLocation>
</comment>
<evidence type="ECO:0000256" key="4">
    <source>
        <dbReference type="ARBA" id="ARBA00093447"/>
    </source>
</evidence>
<name>A0A9P9JP47_9HYPO</name>
<keyword evidence="2" id="KW-0809">Transit peptide</keyword>
<accession>A0A9P9JP47</accession>
<dbReference type="GO" id="GO:0016226">
    <property type="term" value="P:iron-sulfur cluster assembly"/>
    <property type="evidence" value="ECO:0007669"/>
    <property type="project" value="TreeGrafter"/>
</dbReference>
<gene>
    <name evidence="7" type="ORF">EDB81DRAFT_876433</name>
</gene>
<dbReference type="Pfam" id="PF25455">
    <property type="entry name" value="Beta-barrel_CAF17_C"/>
    <property type="match status" value="1"/>
</dbReference>
<evidence type="ECO:0000256" key="5">
    <source>
        <dbReference type="ARBA" id="ARBA00093637"/>
    </source>
</evidence>
<proteinExistence type="inferred from homology"/>
<dbReference type="OrthoDB" id="191995at2759"/>
<dbReference type="GO" id="GO:0005759">
    <property type="term" value="C:mitochondrial matrix"/>
    <property type="evidence" value="ECO:0007669"/>
    <property type="project" value="UniProtKB-SubCell"/>
</dbReference>
<dbReference type="Proteomes" id="UP000738349">
    <property type="component" value="Unassembled WGS sequence"/>
</dbReference>
<feature type="domain" description="CAF17 C-terminal" evidence="6">
    <location>
        <begin position="265"/>
        <end position="381"/>
    </location>
</feature>
<dbReference type="NCBIfam" id="TIGR03317">
    <property type="entry name" value="ygfZ_signature"/>
    <property type="match status" value="1"/>
</dbReference>
<reference evidence="7" key="1">
    <citation type="journal article" date="2021" name="Nat. Commun.">
        <title>Genetic determinants of endophytism in the Arabidopsis root mycobiome.</title>
        <authorList>
            <person name="Mesny F."/>
            <person name="Miyauchi S."/>
            <person name="Thiergart T."/>
            <person name="Pickel B."/>
            <person name="Atanasova L."/>
            <person name="Karlsson M."/>
            <person name="Huettel B."/>
            <person name="Barry K.W."/>
            <person name="Haridas S."/>
            <person name="Chen C."/>
            <person name="Bauer D."/>
            <person name="Andreopoulos W."/>
            <person name="Pangilinan J."/>
            <person name="LaButti K."/>
            <person name="Riley R."/>
            <person name="Lipzen A."/>
            <person name="Clum A."/>
            <person name="Drula E."/>
            <person name="Henrissat B."/>
            <person name="Kohler A."/>
            <person name="Grigoriev I.V."/>
            <person name="Martin F.M."/>
            <person name="Hacquard S."/>
        </authorList>
    </citation>
    <scope>NUCLEOTIDE SEQUENCE</scope>
    <source>
        <strain evidence="7">MPI-CAGE-AT-0147</strain>
    </source>
</reference>
<evidence type="ECO:0000256" key="3">
    <source>
        <dbReference type="ARBA" id="ARBA00023128"/>
    </source>
</evidence>
<dbReference type="InterPro" id="IPR057460">
    <property type="entry name" value="CAF17_C"/>
</dbReference>
<sequence>MRNISKRALAHELSSGLVCRSCRLQRRQFASSPAPPSPAGAGLTSLSSRRLISVTGPDAAKFLQGIVTADVTSKNGQPRNDGFYTAFLTATGRVLFDVFVYPNHGTSGASADVPGFLIEVDTDQAQTLAKHIKRYKLRAKLAVKLLGEDEASVWHAWDDAGKTDWDSIVGSTKLSLKDPRVPGLGYRFARLDQKAPEVDLERTTEDAYTIRRYLQGVAEGQEEMPREHSLPQESNMDIMNGIDWRKGCYVGQELTIRTRHRGVVRKRVLPCVVYEKDHAAPTALAYHAESLSLESVTADMIPQATSIGRFEKRGRSAGKWLKGVGNLGLGLCRLEIMTDVVLPGETAAATFNPEDEFLVEWGEEGSKTGVKVKAFVPEWLRQGLEAQKH</sequence>
<dbReference type="SUPFAM" id="SSF103025">
    <property type="entry name" value="Folate-binding domain"/>
    <property type="match status" value="1"/>
</dbReference>
<dbReference type="Gene3D" id="3.30.1360.120">
    <property type="entry name" value="Probable tRNA modification gtpase trme, domain 1"/>
    <property type="match status" value="2"/>
</dbReference>
<dbReference type="PANTHER" id="PTHR22602">
    <property type="entry name" value="TRANSFERASE CAF17, MITOCHONDRIAL-RELATED"/>
    <property type="match status" value="1"/>
</dbReference>
<comment type="caution">
    <text evidence="7">The sequence shown here is derived from an EMBL/GenBank/DDBJ whole genome shotgun (WGS) entry which is preliminary data.</text>
</comment>
<dbReference type="AlphaFoldDB" id="A0A9P9JP47"/>
<comment type="similarity">
    <text evidence="4">Belongs to the GcvT family. CAF17/IBA57 subfamily.</text>
</comment>
<evidence type="ECO:0000313" key="8">
    <source>
        <dbReference type="Proteomes" id="UP000738349"/>
    </source>
</evidence>
<dbReference type="InterPro" id="IPR017703">
    <property type="entry name" value="YgfZ/GCV_T_CS"/>
</dbReference>
<keyword evidence="3" id="KW-0496">Mitochondrion</keyword>
<dbReference type="PANTHER" id="PTHR22602:SF0">
    <property type="entry name" value="TRANSFERASE CAF17, MITOCHONDRIAL-RELATED"/>
    <property type="match status" value="1"/>
</dbReference>
<protein>
    <recommendedName>
        <fullName evidence="5">Iron-sulfur cluster assembly factor IBA57 homolog, mitochondrial</fullName>
    </recommendedName>
</protein>
<evidence type="ECO:0000256" key="1">
    <source>
        <dbReference type="ARBA" id="ARBA00004305"/>
    </source>
</evidence>
<evidence type="ECO:0000313" key="7">
    <source>
        <dbReference type="EMBL" id="KAH7170405.1"/>
    </source>
</evidence>
<keyword evidence="8" id="KW-1185">Reference proteome</keyword>
<organism evidence="7 8">
    <name type="scientific">Dactylonectria macrodidyma</name>
    <dbReference type="NCBI Taxonomy" id="307937"/>
    <lineage>
        <taxon>Eukaryota</taxon>
        <taxon>Fungi</taxon>
        <taxon>Dikarya</taxon>
        <taxon>Ascomycota</taxon>
        <taxon>Pezizomycotina</taxon>
        <taxon>Sordariomycetes</taxon>
        <taxon>Hypocreomycetidae</taxon>
        <taxon>Hypocreales</taxon>
        <taxon>Nectriaceae</taxon>
        <taxon>Dactylonectria</taxon>
    </lineage>
</organism>